<dbReference type="Gene3D" id="3.50.50.60">
    <property type="entry name" value="FAD/NAD(P)-binding domain"/>
    <property type="match status" value="1"/>
</dbReference>
<organism evidence="4 5">
    <name type="scientific">Trichoderma aggressivum f. europaeum</name>
    <dbReference type="NCBI Taxonomy" id="173218"/>
    <lineage>
        <taxon>Eukaryota</taxon>
        <taxon>Fungi</taxon>
        <taxon>Dikarya</taxon>
        <taxon>Ascomycota</taxon>
        <taxon>Pezizomycotina</taxon>
        <taxon>Sordariomycetes</taxon>
        <taxon>Hypocreomycetidae</taxon>
        <taxon>Hypocreales</taxon>
        <taxon>Hypocreaceae</taxon>
        <taxon>Trichoderma</taxon>
    </lineage>
</organism>
<evidence type="ECO:0000313" key="5">
    <source>
        <dbReference type="Proteomes" id="UP001273209"/>
    </source>
</evidence>
<dbReference type="InterPro" id="IPR020946">
    <property type="entry name" value="Flavin_mOase-like"/>
</dbReference>
<dbReference type="InterPro" id="IPR036188">
    <property type="entry name" value="FAD/NAD-bd_sf"/>
</dbReference>
<evidence type="ECO:0000256" key="3">
    <source>
        <dbReference type="ARBA" id="ARBA00023002"/>
    </source>
</evidence>
<reference evidence="4" key="1">
    <citation type="submission" date="2023-11" db="EMBL/GenBank/DDBJ databases">
        <title>The genome sequences of three competitors of mushroom-forming fungi.</title>
        <authorList>
            <person name="Beijen E."/>
            <person name="Ohm R.A."/>
        </authorList>
    </citation>
    <scope>NUCLEOTIDE SEQUENCE</scope>
    <source>
        <strain evidence="4">CBS 100526</strain>
    </source>
</reference>
<dbReference type="AlphaFoldDB" id="A0AAE1LVN3"/>
<dbReference type="PANTHER" id="PTHR43539">
    <property type="entry name" value="FLAVIN-BINDING MONOOXYGENASE-LIKE PROTEIN (AFU_ORTHOLOGUE AFUA_4G09220)"/>
    <property type="match status" value="1"/>
</dbReference>
<dbReference type="Proteomes" id="UP001273209">
    <property type="component" value="Unassembled WGS sequence"/>
</dbReference>
<dbReference type="SUPFAM" id="SSF51905">
    <property type="entry name" value="FAD/NAD(P)-binding domain"/>
    <property type="match status" value="2"/>
</dbReference>
<dbReference type="GO" id="GO:0050661">
    <property type="term" value="F:NADP binding"/>
    <property type="evidence" value="ECO:0007669"/>
    <property type="project" value="InterPro"/>
</dbReference>
<dbReference type="RefSeq" id="XP_062750468.1">
    <property type="nucleotide sequence ID" value="XM_062894679.1"/>
</dbReference>
<accession>A0AAE1LVN3</accession>
<dbReference type="EMBL" id="JAWRVG010000077">
    <property type="protein sequence ID" value="KAK4060821.1"/>
    <property type="molecule type" value="Genomic_DNA"/>
</dbReference>
<keyword evidence="5" id="KW-1185">Reference proteome</keyword>
<comment type="caution">
    <text evidence="4">The sequence shown here is derived from an EMBL/GenBank/DDBJ whole genome shotgun (WGS) entry which is preliminary data.</text>
</comment>
<protein>
    <recommendedName>
        <fullName evidence="6">FAD/NAD(P)-binding domain-containing protein</fullName>
    </recommendedName>
</protein>
<gene>
    <name evidence="4" type="ORF">Triagg1_10591</name>
</gene>
<evidence type="ECO:0000313" key="4">
    <source>
        <dbReference type="EMBL" id="KAK4060821.1"/>
    </source>
</evidence>
<keyword evidence="1" id="KW-0285">Flavoprotein</keyword>
<keyword evidence="3" id="KW-0560">Oxidoreductase</keyword>
<evidence type="ECO:0000256" key="2">
    <source>
        <dbReference type="ARBA" id="ARBA00022827"/>
    </source>
</evidence>
<keyword evidence="2" id="KW-0274">FAD</keyword>
<name>A0AAE1LVN3_9HYPO</name>
<dbReference type="GO" id="GO:0050660">
    <property type="term" value="F:flavin adenine dinucleotide binding"/>
    <property type="evidence" value="ECO:0007669"/>
    <property type="project" value="InterPro"/>
</dbReference>
<evidence type="ECO:0000256" key="1">
    <source>
        <dbReference type="ARBA" id="ARBA00022630"/>
    </source>
</evidence>
<dbReference type="GeneID" id="87914584"/>
<dbReference type="PANTHER" id="PTHR43539:SF68">
    <property type="entry name" value="FLAVIN-BINDING MONOOXYGENASE-LIKE PROTEIN (AFU_ORTHOLOGUE AFUA_4G09220)"/>
    <property type="match status" value="1"/>
</dbReference>
<evidence type="ECO:0008006" key="6">
    <source>
        <dbReference type="Google" id="ProtNLM"/>
    </source>
</evidence>
<proteinExistence type="predicted"/>
<dbReference type="InterPro" id="IPR050982">
    <property type="entry name" value="Auxin_biosynth/cation_transpt"/>
</dbReference>
<dbReference type="GO" id="GO:0004499">
    <property type="term" value="F:N,N-dimethylaniline monooxygenase activity"/>
    <property type="evidence" value="ECO:0007669"/>
    <property type="project" value="InterPro"/>
</dbReference>
<dbReference type="Pfam" id="PF00743">
    <property type="entry name" value="FMO-like"/>
    <property type="match status" value="1"/>
</dbReference>
<sequence>MATQTALAPPRPAGSAQPIMDPVRIKEIVSEWIAGVSELLKTTDQQNISGKDLQPEIRKLFLDNSYWRDLVCLSWDFRTLTSPESIANYLAEENRLQHLKAVRLDDNPAHQPRDFPIHAALPPDGPIFGIIVFLELELSSDRIGTGMLQLGRDEDGSWKAYSFSTLLEEIKGYEAKCGPRRPENLRYGYEPGRRNFSEVRAADREMQEKQPAVVIVAEPKLIHLSGAGHTGLMVAAHLTHMGIYTLVIDKNPRVGDNWRQRYGKLVLHDPVYAESLPFMKYPETWPLFAPKEKMGDFLESYAKLLDLNVWTDSTLKSSDYDPSSKQWTVTIERGKTGGNAEMRTFRTNHIVVASGLDGQPRLPTTIPGLASFKSKNGSGVIHSALAGEAAVAGPGEKIVVVGMGNSAIDIAQGSWENGAEVTMIQRGPSYFFRRDSLVKHGFMTAYWHQTLLPEHEMDMIMWAYPMPIRMTRGTSLTQAMLKEDEELLQKLTALGFQFTSGPNGTGVIGIVAERKHPYINDTGCMTLVAEKKIALQTGPIDHITENSIVMGNGTTLPADHIIMATGYHGAAASVKDIMGEKVFSTLGEPFGYDEEGEWIGNWRPSGHEHFWMCAGPLVFSRLPAKLLALQILGVELGLH</sequence>